<dbReference type="RefSeq" id="WP_399651935.1">
    <property type="nucleotide sequence ID" value="NZ_JBITYG010000006.1"/>
</dbReference>
<keyword evidence="7 9" id="KW-0067">ATP-binding</keyword>
<comment type="pathway">
    <text evidence="1">Carbohydrate acid metabolism.</text>
</comment>
<keyword evidence="11" id="KW-1185">Reference proteome</keyword>
<dbReference type="InterPro" id="IPR006001">
    <property type="entry name" value="Therm_gnt_kin"/>
</dbReference>
<evidence type="ECO:0000256" key="8">
    <source>
        <dbReference type="ARBA" id="ARBA00048090"/>
    </source>
</evidence>
<evidence type="ECO:0000256" key="9">
    <source>
        <dbReference type="RuleBase" id="RU363066"/>
    </source>
</evidence>
<name>A0ABW8C9Z3_9ACTN</name>
<dbReference type="InterPro" id="IPR031322">
    <property type="entry name" value="Shikimate/glucono_kinase"/>
</dbReference>
<evidence type="ECO:0000256" key="4">
    <source>
        <dbReference type="ARBA" id="ARBA00022679"/>
    </source>
</evidence>
<evidence type="ECO:0000256" key="1">
    <source>
        <dbReference type="ARBA" id="ARBA00004761"/>
    </source>
</evidence>
<sequence length="166" mass="17813">MGVAASGKTTIGRLLAQRLDVPFMEGDDVHPAANIAKMTAGQALDDADREPWLRSLTRWIRDTSRAQQGGVISCSALKREYRDALRAAGQGVWFLYLALDEETAHTRIAQRTGHFMTAGLLDSQFDALEPLQADEPGLTVDATGGTDMIIGSVQAAVARFEAGEPG</sequence>
<evidence type="ECO:0000256" key="5">
    <source>
        <dbReference type="ARBA" id="ARBA00022741"/>
    </source>
</evidence>
<proteinExistence type="inferred from homology"/>
<dbReference type="Gene3D" id="3.40.50.300">
    <property type="entry name" value="P-loop containing nucleotide triphosphate hydrolases"/>
    <property type="match status" value="1"/>
</dbReference>
<evidence type="ECO:0000256" key="6">
    <source>
        <dbReference type="ARBA" id="ARBA00022777"/>
    </source>
</evidence>
<dbReference type="SUPFAM" id="SSF52540">
    <property type="entry name" value="P-loop containing nucleoside triphosphate hydrolases"/>
    <property type="match status" value="1"/>
</dbReference>
<dbReference type="PANTHER" id="PTHR43442:SF3">
    <property type="entry name" value="GLUCONOKINASE-RELATED"/>
    <property type="match status" value="1"/>
</dbReference>
<evidence type="ECO:0000313" key="10">
    <source>
        <dbReference type="EMBL" id="MFI9103228.1"/>
    </source>
</evidence>
<dbReference type="NCBIfam" id="TIGR01313">
    <property type="entry name" value="therm_gnt_kin"/>
    <property type="match status" value="1"/>
</dbReference>
<comment type="catalytic activity">
    <reaction evidence="8 9">
        <text>D-gluconate + ATP = 6-phospho-D-gluconate + ADP + H(+)</text>
        <dbReference type="Rhea" id="RHEA:19433"/>
        <dbReference type="ChEBI" id="CHEBI:15378"/>
        <dbReference type="ChEBI" id="CHEBI:18391"/>
        <dbReference type="ChEBI" id="CHEBI:30616"/>
        <dbReference type="ChEBI" id="CHEBI:58759"/>
        <dbReference type="ChEBI" id="CHEBI:456216"/>
        <dbReference type="EC" id="2.7.1.12"/>
    </reaction>
</comment>
<dbReference type="PANTHER" id="PTHR43442">
    <property type="entry name" value="GLUCONOKINASE-RELATED"/>
    <property type="match status" value="1"/>
</dbReference>
<protein>
    <recommendedName>
        <fullName evidence="3 9">Gluconokinase</fullName>
        <ecNumber evidence="3 9">2.7.1.12</ecNumber>
    </recommendedName>
</protein>
<dbReference type="EMBL" id="JBITYG010000006">
    <property type="protein sequence ID" value="MFI9103228.1"/>
    <property type="molecule type" value="Genomic_DNA"/>
</dbReference>
<reference evidence="10 11" key="1">
    <citation type="submission" date="2024-10" db="EMBL/GenBank/DDBJ databases">
        <title>The Natural Products Discovery Center: Release of the First 8490 Sequenced Strains for Exploring Actinobacteria Biosynthetic Diversity.</title>
        <authorList>
            <person name="Kalkreuter E."/>
            <person name="Kautsar S.A."/>
            <person name="Yang D."/>
            <person name="Bader C.D."/>
            <person name="Teijaro C.N."/>
            <person name="Fluegel L."/>
            <person name="Davis C.M."/>
            <person name="Simpson J.R."/>
            <person name="Lauterbach L."/>
            <person name="Steele A.D."/>
            <person name="Gui C."/>
            <person name="Meng S."/>
            <person name="Li G."/>
            <person name="Viehrig K."/>
            <person name="Ye F."/>
            <person name="Su P."/>
            <person name="Kiefer A.F."/>
            <person name="Nichols A."/>
            <person name="Cepeda A.J."/>
            <person name="Yan W."/>
            <person name="Fan B."/>
            <person name="Jiang Y."/>
            <person name="Adhikari A."/>
            <person name="Zheng C.-J."/>
            <person name="Schuster L."/>
            <person name="Cowan T.M."/>
            <person name="Smanski M.J."/>
            <person name="Chevrette M.G."/>
            <person name="De Carvalho L.P.S."/>
            <person name="Shen B."/>
        </authorList>
    </citation>
    <scope>NUCLEOTIDE SEQUENCE [LARGE SCALE GENOMIC DNA]</scope>
    <source>
        <strain evidence="10 11">NPDC053399</strain>
    </source>
</reference>
<evidence type="ECO:0000256" key="2">
    <source>
        <dbReference type="ARBA" id="ARBA00008420"/>
    </source>
</evidence>
<keyword evidence="6 9" id="KW-0418">Kinase</keyword>
<accession>A0ABW8C9Z3</accession>
<dbReference type="Proteomes" id="UP001614394">
    <property type="component" value="Unassembled WGS sequence"/>
</dbReference>
<evidence type="ECO:0000256" key="3">
    <source>
        <dbReference type="ARBA" id="ARBA00012054"/>
    </source>
</evidence>
<keyword evidence="5 9" id="KW-0547">Nucleotide-binding</keyword>
<gene>
    <name evidence="10" type="ORF">ACIGXA_22165</name>
</gene>
<organism evidence="10 11">
    <name type="scientific">Streptomyces fildesensis</name>
    <dbReference type="NCBI Taxonomy" id="375757"/>
    <lineage>
        <taxon>Bacteria</taxon>
        <taxon>Bacillati</taxon>
        <taxon>Actinomycetota</taxon>
        <taxon>Actinomycetes</taxon>
        <taxon>Kitasatosporales</taxon>
        <taxon>Streptomycetaceae</taxon>
        <taxon>Streptomyces</taxon>
    </lineage>
</organism>
<evidence type="ECO:0000313" key="11">
    <source>
        <dbReference type="Proteomes" id="UP001614394"/>
    </source>
</evidence>
<dbReference type="InterPro" id="IPR027417">
    <property type="entry name" value="P-loop_NTPase"/>
</dbReference>
<dbReference type="Pfam" id="PF01202">
    <property type="entry name" value="SKI"/>
    <property type="match status" value="1"/>
</dbReference>
<dbReference type="EC" id="2.7.1.12" evidence="3 9"/>
<comment type="caution">
    <text evidence="10">The sequence shown here is derived from an EMBL/GenBank/DDBJ whole genome shotgun (WGS) entry which is preliminary data.</text>
</comment>
<evidence type="ECO:0000256" key="7">
    <source>
        <dbReference type="ARBA" id="ARBA00022840"/>
    </source>
</evidence>
<keyword evidence="4 9" id="KW-0808">Transferase</keyword>
<comment type="similarity">
    <text evidence="2 9">Belongs to the gluconokinase GntK/GntV family.</text>
</comment>
<dbReference type="CDD" id="cd02021">
    <property type="entry name" value="GntK"/>
    <property type="match status" value="1"/>
</dbReference>